<feature type="domain" description="MHD1" evidence="2">
    <location>
        <begin position="605"/>
        <end position="723"/>
    </location>
</feature>
<feature type="domain" description="C2" evidence="1">
    <location>
        <begin position="822"/>
        <end position="950"/>
    </location>
</feature>
<name>I2H2J5_HENB6</name>
<dbReference type="HOGENOM" id="CLU_003023_1_0_1"/>
<evidence type="ECO:0000259" key="1">
    <source>
        <dbReference type="PROSITE" id="PS50004"/>
    </source>
</evidence>
<dbReference type="RefSeq" id="XP_004180116.1">
    <property type="nucleotide sequence ID" value="XM_004180068.1"/>
</dbReference>
<proteinExistence type="predicted"/>
<dbReference type="InterPro" id="IPR035892">
    <property type="entry name" value="C2_domain_sf"/>
</dbReference>
<dbReference type="InterPro" id="IPR000008">
    <property type="entry name" value="C2_dom"/>
</dbReference>
<dbReference type="SMART" id="SM00239">
    <property type="entry name" value="C2"/>
    <property type="match status" value="1"/>
</dbReference>
<evidence type="ECO:0000259" key="2">
    <source>
        <dbReference type="PROSITE" id="PS51258"/>
    </source>
</evidence>
<dbReference type="PROSITE" id="PS51259">
    <property type="entry name" value="MHD2"/>
    <property type="match status" value="1"/>
</dbReference>
<evidence type="ECO:0000313" key="4">
    <source>
        <dbReference type="EMBL" id="CCH60597.1"/>
    </source>
</evidence>
<dbReference type="EMBL" id="HE806319">
    <property type="protein sequence ID" value="CCH60597.1"/>
    <property type="molecule type" value="Genomic_DNA"/>
</dbReference>
<dbReference type="GeneID" id="14496114"/>
<evidence type="ECO:0000313" key="5">
    <source>
        <dbReference type="Proteomes" id="UP000002866"/>
    </source>
</evidence>
<dbReference type="FunCoup" id="I2H2J5">
    <property type="interactions" value="91"/>
</dbReference>
<evidence type="ECO:0000259" key="3">
    <source>
        <dbReference type="PROSITE" id="PS51259"/>
    </source>
</evidence>
<dbReference type="InterPro" id="IPR052811">
    <property type="entry name" value="Glucose_resp_signaling"/>
</dbReference>
<dbReference type="PANTHER" id="PTHR47263:SF1">
    <property type="entry name" value="C2 DOMAIN PROTEIN (AFU_ORTHOLOGUE AFUA_7G02350)"/>
    <property type="match status" value="1"/>
</dbReference>
<gene>
    <name evidence="4" type="primary">TBLA0D00890</name>
    <name evidence="4" type="ORF">TBLA_0D00890</name>
</gene>
<dbReference type="STRING" id="1071380.I2H2J5"/>
<dbReference type="KEGG" id="tbl:TBLA_0D00890"/>
<dbReference type="Gene3D" id="1.10.357.50">
    <property type="match status" value="1"/>
</dbReference>
<dbReference type="InterPro" id="IPR014772">
    <property type="entry name" value="Munc13_dom-2"/>
</dbReference>
<dbReference type="PROSITE" id="PS50004">
    <property type="entry name" value="C2"/>
    <property type="match status" value="1"/>
</dbReference>
<dbReference type="Pfam" id="PF00168">
    <property type="entry name" value="C2"/>
    <property type="match status" value="1"/>
</dbReference>
<dbReference type="OMA" id="VLKSPKW"/>
<keyword evidence="5" id="KW-1185">Reference proteome</keyword>
<protein>
    <recommendedName>
        <fullName evidence="6">C2 domain-containing protein</fullName>
    </recommendedName>
</protein>
<dbReference type="OrthoDB" id="2015333at2759"/>
<dbReference type="SUPFAM" id="SSF49562">
    <property type="entry name" value="C2 domain (Calcium/lipid-binding domain, CaLB)"/>
    <property type="match status" value="1"/>
</dbReference>
<organism evidence="4 5">
    <name type="scientific">Henningerozyma blattae (strain ATCC 34711 / CBS 6284 / DSM 70876 / NBRC 10599 / NRRL Y-10934 / UCD 77-7)</name>
    <name type="common">Yeast</name>
    <name type="synonym">Tetrapisispora blattae</name>
    <dbReference type="NCBI Taxonomy" id="1071380"/>
    <lineage>
        <taxon>Eukaryota</taxon>
        <taxon>Fungi</taxon>
        <taxon>Dikarya</taxon>
        <taxon>Ascomycota</taxon>
        <taxon>Saccharomycotina</taxon>
        <taxon>Saccharomycetes</taxon>
        <taxon>Saccharomycetales</taxon>
        <taxon>Saccharomycetaceae</taxon>
        <taxon>Henningerozyma</taxon>
    </lineage>
</organism>
<dbReference type="InterPro" id="IPR014770">
    <property type="entry name" value="Munc13_1"/>
</dbReference>
<accession>I2H2J5</accession>
<evidence type="ECO:0008006" key="6">
    <source>
        <dbReference type="Google" id="ProtNLM"/>
    </source>
</evidence>
<dbReference type="Gene3D" id="2.60.40.150">
    <property type="entry name" value="C2 domain"/>
    <property type="match status" value="1"/>
</dbReference>
<dbReference type="Gene3D" id="1.20.58.1100">
    <property type="match status" value="1"/>
</dbReference>
<dbReference type="InParanoid" id="I2H2J5"/>
<dbReference type="PROSITE" id="PS51258">
    <property type="entry name" value="MHD1"/>
    <property type="match status" value="1"/>
</dbReference>
<feature type="domain" description="MHD2" evidence="3">
    <location>
        <begin position="1029"/>
        <end position="1174"/>
    </location>
</feature>
<dbReference type="eggNOG" id="ENOG502QQWJ">
    <property type="taxonomic scope" value="Eukaryota"/>
</dbReference>
<dbReference type="Proteomes" id="UP000002866">
    <property type="component" value="Chromosome 4"/>
</dbReference>
<reference evidence="4 5" key="1">
    <citation type="journal article" date="2011" name="Proc. Natl. Acad. Sci. U.S.A.">
        <title>Evolutionary erosion of yeast sex chromosomes by mating-type switching accidents.</title>
        <authorList>
            <person name="Gordon J.L."/>
            <person name="Armisen D."/>
            <person name="Proux-Wera E."/>
            <person name="Oheigeartaigh S.S."/>
            <person name="Byrne K.P."/>
            <person name="Wolfe K.H."/>
        </authorList>
    </citation>
    <scope>NUCLEOTIDE SEQUENCE [LARGE SCALE GENOMIC DNA]</scope>
    <source>
        <strain evidence="5">ATCC 34711 / CBS 6284 / DSM 70876 / NBRC 10599 / NRRL Y-10934 / UCD 77-7</strain>
    </source>
</reference>
<sequence>MSRIISTGSMTQSLPTVADIYDKNNGASLEEAYWSSLRILLLDYINGPRFKTRYVSPDNKINSRPVSGTNVRVSSNSSATTVSTNPLDEHAMIIYILPKLAKRLRAITIGEVKISNPLLRRSLLKFYNDNIMDKEMYLELKKLNRFEVLLINFTKASNMELTKATIGDRQAELYEQLSYFIRMILSLGKGNITDDIKLKLTQYQKSMDPGVSKEESHLPIYKNISNHTTNQAMVSKKPSFVLKEIPHIFVLKDIFNVTESKLQADVIASSIHISNEEYCKELRAYRDSVDTSDSSTLIKEDFDNVLDYNVWKKFELKEVDELLSIYGDKRHTELSKMNIWIPENSMSIFVKLISLLLQLEAAENSNITSYSQRLVFFISKFSKYWRLNFPTTLLSLLYTSANLTILSDKELNITTAESFFNFMFTVVPGSNDYLDTQYWNDQDRARWALNMSQTSNQCMVHLDNLLSGIFGNTMPKLNPVLLFYYSYVLEDTAFMSFEEQYESERKKWLKQLRKTLFDSSIEYYVSLLDSIPKDKTIDIIHIQDVAQLIIERIERLQKRFTKPLLDTILIAPECASFLIEAFGTDFSTMIKRVTKYNKPDSATALDAYKVFREIRYIYLQVQPNKKFPCKLENVFFEYLLQLCDDVSSKIVKVITNSIKSENWEPINDTVTYSQSVLDIFKMFNESISVFRKLEWENEYQISKIITFILKTFSDGLNAYIVQVLEIIESDLQNEDENEELGSEGIKEKNIKYSSKIPNSWNFHDIKNVLLSENVVEIPQPYEYRKRTCTLLCNLEAMIEKLNAMDDYIQAEHISQIIAENEKKGKSVKDNIGSKNIASLDNLYTIRIISADDVKGLSHDGLSNLSLSILNQKSEKYIGKTKTVKKSINPIWDEEFEFTSSQSDSVPLSLILWHHTNRKIEKLNKMQICGKISFVLDKRKIKENGYPNSFLLPFDTQGYLVFEVSLEREKLDAMFSMGKIYRSLIRARNRAIDLFVSKCFTFIQFAFSRDTLKTICGNNGKQQSPKNAIYDAIVPLFDYLNSNLNILGTELNEELLFKVMLNAWNLILRAVDNLILPPLSIGKSESVLNSRKNTSWTEVVASSFNYGTIIPGYGRALTTLELESIFIWLRALCVDFFYNAGEGPPLEKLKNEIYQGLLLVPIFYDKDIISLKEDAQRMVPEYTKYMQIINGVSTNEDTPSEINKNRVSSLNKRLGTLARKKTIMANATLRKRKQMKKELSEIKQEPIKNVEQTLIIVLRILISKGELEYVHEILMEQEKAKKRIEASRLIHQAIEG</sequence>
<dbReference type="PANTHER" id="PTHR47263">
    <property type="entry name" value="ADENYLATE CYCLASE ACTIVATION PROTEIN GIT1"/>
    <property type="match status" value="1"/>
</dbReference>